<organism evidence="3 4">
    <name type="scientific">Candidatus Methanolliviera hydrocarbonicum</name>
    <dbReference type="NCBI Taxonomy" id="2491085"/>
    <lineage>
        <taxon>Archaea</taxon>
        <taxon>Methanobacteriati</taxon>
        <taxon>Methanobacteriota</taxon>
        <taxon>Candidatus Methanoliparia</taxon>
        <taxon>Candidatus Methanoliparales</taxon>
        <taxon>Candidatus Methanollivieraceae</taxon>
        <taxon>Candidatus Methanolliviera</taxon>
    </lineage>
</organism>
<reference evidence="3 4" key="1">
    <citation type="journal article" date="2019" name="Nat. Microbiol.">
        <title>Wide diversity of methane and short-chain alkane metabolisms in uncultured archaea.</title>
        <authorList>
            <person name="Borrel G."/>
            <person name="Adam P.S."/>
            <person name="McKay L.J."/>
            <person name="Chen L.X."/>
            <person name="Sierra-Garcia I.N."/>
            <person name="Sieber C.M."/>
            <person name="Letourneur Q."/>
            <person name="Ghozlane A."/>
            <person name="Andersen G.L."/>
            <person name="Li W.J."/>
            <person name="Hallam S.J."/>
            <person name="Muyzer G."/>
            <person name="de Oliveira V.M."/>
            <person name="Inskeep W.P."/>
            <person name="Banfield J.F."/>
            <person name="Gribaldo S."/>
        </authorList>
    </citation>
    <scope>NUCLEOTIDE SEQUENCE [LARGE SCALE GENOMIC DNA]</scope>
    <source>
        <strain evidence="3">NM1b</strain>
    </source>
</reference>
<accession>A0A520KVD3</accession>
<evidence type="ECO:0000313" key="3">
    <source>
        <dbReference type="EMBL" id="RZN65819.1"/>
    </source>
</evidence>
<dbReference type="InterPro" id="IPR000073">
    <property type="entry name" value="AB_hydrolase_1"/>
</dbReference>
<proteinExistence type="predicted"/>
<feature type="domain" description="AB hydrolase-1" evidence="2">
    <location>
        <begin position="22"/>
        <end position="240"/>
    </location>
</feature>
<dbReference type="GO" id="GO:0016787">
    <property type="term" value="F:hydrolase activity"/>
    <property type="evidence" value="ECO:0007669"/>
    <property type="project" value="UniProtKB-KW"/>
</dbReference>
<dbReference type="GO" id="GO:0016020">
    <property type="term" value="C:membrane"/>
    <property type="evidence" value="ECO:0007669"/>
    <property type="project" value="TreeGrafter"/>
</dbReference>
<evidence type="ECO:0000256" key="1">
    <source>
        <dbReference type="ARBA" id="ARBA00022801"/>
    </source>
</evidence>
<dbReference type="Proteomes" id="UP000320766">
    <property type="component" value="Unassembled WGS sequence"/>
</dbReference>
<dbReference type="Pfam" id="PF12697">
    <property type="entry name" value="Abhydrolase_6"/>
    <property type="match status" value="1"/>
</dbReference>
<dbReference type="PANTHER" id="PTHR43798:SF31">
    <property type="entry name" value="AB HYDROLASE SUPERFAMILY PROTEIN YCLE"/>
    <property type="match status" value="1"/>
</dbReference>
<dbReference type="EMBL" id="RXIL01000181">
    <property type="protein sequence ID" value="RZN65819.1"/>
    <property type="molecule type" value="Genomic_DNA"/>
</dbReference>
<dbReference type="AlphaFoldDB" id="A0A520KVD3"/>
<protein>
    <submittedName>
        <fullName evidence="3">Alpha/beta hydrolase</fullName>
    </submittedName>
</protein>
<evidence type="ECO:0000259" key="2">
    <source>
        <dbReference type="Pfam" id="PF12697"/>
    </source>
</evidence>
<comment type="caution">
    <text evidence="3">The sequence shown here is derived from an EMBL/GenBank/DDBJ whole genome shotgun (WGS) entry which is preliminary data.</text>
</comment>
<dbReference type="InterPro" id="IPR050266">
    <property type="entry name" value="AB_hydrolase_sf"/>
</dbReference>
<dbReference type="PANTHER" id="PTHR43798">
    <property type="entry name" value="MONOACYLGLYCEROL LIPASE"/>
    <property type="match status" value="1"/>
</dbReference>
<dbReference type="PRINTS" id="PR00111">
    <property type="entry name" value="ABHYDROLASE"/>
</dbReference>
<dbReference type="InterPro" id="IPR029058">
    <property type="entry name" value="AB_hydrolase_fold"/>
</dbReference>
<dbReference type="SUPFAM" id="SSF53474">
    <property type="entry name" value="alpha/beta-Hydrolases"/>
    <property type="match status" value="1"/>
</dbReference>
<name>A0A520KVD3_9EURY</name>
<gene>
    <name evidence="3" type="ORF">EF807_09065</name>
</gene>
<evidence type="ECO:0000313" key="4">
    <source>
        <dbReference type="Proteomes" id="UP000320766"/>
    </source>
</evidence>
<sequence length="249" mass="28035">MPFLRVRDRKISYRSDGEGKNIVFIHGSGESKNSWIAQTELKDTFRIISFDLTGHGESSKSVPTMDIYIEDLNAIIEEICDSKPSIAGHSLGGAIAQRYALEDGETIEKLILVSTGARLRVAPIIFDMIENNFDGVPDMMEEMIFVEKPPRPTISKIKEEIRKCGREILNRDFEICNKFDLMGEVDKINNETLVICGSEDVLTPKKYSTYLGKHIKNSSLSIIAGAGHMMMLEKPDEFNALVERFLRGE</sequence>
<keyword evidence="1 3" id="KW-0378">Hydrolase</keyword>
<dbReference type="Gene3D" id="3.40.50.1820">
    <property type="entry name" value="alpha/beta hydrolase"/>
    <property type="match status" value="1"/>
</dbReference>